<reference evidence="2" key="1">
    <citation type="submission" date="2023-07" db="EMBL/GenBank/DDBJ databases">
        <authorList>
            <person name="Kim M.K."/>
        </authorList>
    </citation>
    <scope>NUCLEOTIDE SEQUENCE</scope>
    <source>
        <strain evidence="2">ASUV-10-1</strain>
    </source>
</reference>
<name>A0ABT9BH57_9BACT</name>
<evidence type="ECO:0008006" key="4">
    <source>
        <dbReference type="Google" id="ProtNLM"/>
    </source>
</evidence>
<evidence type="ECO:0000313" key="2">
    <source>
        <dbReference type="EMBL" id="MDO7877608.1"/>
    </source>
</evidence>
<dbReference type="Proteomes" id="UP001176429">
    <property type="component" value="Unassembled WGS sequence"/>
</dbReference>
<keyword evidence="1" id="KW-1133">Transmembrane helix</keyword>
<organism evidence="2 3">
    <name type="scientific">Hymenobacter aranciens</name>
    <dbReference type="NCBI Taxonomy" id="3063996"/>
    <lineage>
        <taxon>Bacteria</taxon>
        <taxon>Pseudomonadati</taxon>
        <taxon>Bacteroidota</taxon>
        <taxon>Cytophagia</taxon>
        <taxon>Cytophagales</taxon>
        <taxon>Hymenobacteraceae</taxon>
        <taxon>Hymenobacter</taxon>
    </lineage>
</organism>
<keyword evidence="3" id="KW-1185">Reference proteome</keyword>
<accession>A0ABT9BH57</accession>
<sequence length="119" mass="13301">MRPLLLTLFLAALPLLFGYWVNTHAPYPPTRSYTATHCTRYCTLYGCRHATAANSPAYFQLKPLYAATVRALAVGGRGWYAAVNVGFYLLFVPAVLLWLTYGAIRNAFAIRQLKQNRAA</sequence>
<protein>
    <recommendedName>
        <fullName evidence="4">DUF2752 domain-containing protein</fullName>
    </recommendedName>
</protein>
<proteinExistence type="predicted"/>
<evidence type="ECO:0000256" key="1">
    <source>
        <dbReference type="SAM" id="Phobius"/>
    </source>
</evidence>
<keyword evidence="1" id="KW-0472">Membrane</keyword>
<evidence type="ECO:0000313" key="3">
    <source>
        <dbReference type="Proteomes" id="UP001176429"/>
    </source>
</evidence>
<dbReference type="EMBL" id="JAUQSY010000022">
    <property type="protein sequence ID" value="MDO7877608.1"/>
    <property type="molecule type" value="Genomic_DNA"/>
</dbReference>
<dbReference type="RefSeq" id="WP_305009053.1">
    <property type="nucleotide sequence ID" value="NZ_JAUQSY010000022.1"/>
</dbReference>
<keyword evidence="1" id="KW-0812">Transmembrane</keyword>
<comment type="caution">
    <text evidence="2">The sequence shown here is derived from an EMBL/GenBank/DDBJ whole genome shotgun (WGS) entry which is preliminary data.</text>
</comment>
<feature type="transmembrane region" description="Helical" evidence="1">
    <location>
        <begin position="79"/>
        <end position="104"/>
    </location>
</feature>
<gene>
    <name evidence="2" type="ORF">Q5H93_22910</name>
</gene>